<evidence type="ECO:0008006" key="3">
    <source>
        <dbReference type="Google" id="ProtNLM"/>
    </source>
</evidence>
<dbReference type="Proteomes" id="UP000676386">
    <property type="component" value="Unassembled WGS sequence"/>
</dbReference>
<keyword evidence="2" id="KW-1185">Reference proteome</keyword>
<organism evidence="1 2">
    <name type="scientific">Chitinophaga hostae</name>
    <dbReference type="NCBI Taxonomy" id="2831022"/>
    <lineage>
        <taxon>Bacteria</taxon>
        <taxon>Pseudomonadati</taxon>
        <taxon>Bacteroidota</taxon>
        <taxon>Chitinophagia</taxon>
        <taxon>Chitinophagales</taxon>
        <taxon>Chitinophagaceae</taxon>
        <taxon>Chitinophaga</taxon>
    </lineage>
</organism>
<comment type="caution">
    <text evidence="1">The sequence shown here is derived from an EMBL/GenBank/DDBJ whole genome shotgun (WGS) entry which is preliminary data.</text>
</comment>
<dbReference type="EMBL" id="JAGTXB010000016">
    <property type="protein sequence ID" value="MBS0030686.1"/>
    <property type="molecule type" value="Genomic_DNA"/>
</dbReference>
<evidence type="ECO:0000313" key="2">
    <source>
        <dbReference type="Proteomes" id="UP000676386"/>
    </source>
</evidence>
<name>A0ABS5J655_9BACT</name>
<evidence type="ECO:0000313" key="1">
    <source>
        <dbReference type="EMBL" id="MBS0030686.1"/>
    </source>
</evidence>
<accession>A0ABS5J655</accession>
<protein>
    <recommendedName>
        <fullName evidence="3">Large polyvalent protein associated domain-containing protein</fullName>
    </recommendedName>
</protein>
<sequence length="134" mass="15461">MQIYISEEAVVADIQDRFQTLYPYLKLEFFRKPHTKGECSSGEEKISPETPIEKIRIKHTFGWIDISYYRTAAAVEHDFSYIFGLSTQILRKAGTLWLETTSTDSWTLEELNNAGRPAKSHTFQLPEQPDNDGE</sequence>
<gene>
    <name evidence="1" type="ORF">KE626_25395</name>
</gene>
<reference evidence="1 2" key="1">
    <citation type="submission" date="2021-04" db="EMBL/GenBank/DDBJ databases">
        <title>Chitinophaga sp. nov., isolated from the rhizosphere soil.</title>
        <authorList>
            <person name="He S."/>
        </authorList>
    </citation>
    <scope>NUCLEOTIDE SEQUENCE [LARGE SCALE GENOMIC DNA]</scope>
    <source>
        <strain evidence="1 2">2R12</strain>
    </source>
</reference>
<dbReference type="RefSeq" id="WP_211975822.1">
    <property type="nucleotide sequence ID" value="NZ_CBFHAM010000002.1"/>
</dbReference>
<proteinExistence type="predicted"/>